<proteinExistence type="predicted"/>
<dbReference type="PANTHER" id="PTHR19846:SF0">
    <property type="entry name" value="PRE-MRNA PROCESSING FACTOR 4"/>
    <property type="match status" value="1"/>
</dbReference>
<organism evidence="5">
    <name type="scientific">Amorphochlora amoebiformis</name>
    <dbReference type="NCBI Taxonomy" id="1561963"/>
    <lineage>
        <taxon>Eukaryota</taxon>
        <taxon>Sar</taxon>
        <taxon>Rhizaria</taxon>
        <taxon>Cercozoa</taxon>
        <taxon>Chlorarachniophyceae</taxon>
        <taxon>Amorphochlora</taxon>
    </lineage>
</organism>
<dbReference type="InterPro" id="IPR015943">
    <property type="entry name" value="WD40/YVTN_repeat-like_dom_sf"/>
</dbReference>
<dbReference type="PANTHER" id="PTHR19846">
    <property type="entry name" value="WD40 REPEAT PROTEIN"/>
    <property type="match status" value="1"/>
</dbReference>
<sequence>MADSAKRQKISDDTVGVKIGEGGLLATTGNSGENATTMELSGLSAESKKRAADLKRSLEAKRRARTIAVPTSDHDVRRRLRQLGEPITYFGEGPANRRERLRTLLAQIAVEAASGISNEMTKKLEEFEAEGGELFPAIDARKTKKAFDTDGTAALLNARVEILQYSIPRARNRLLAAKRKRANITKEIMAEIDKAYADRALELKTFTNRSSQIGGARPISGCDFSASCDRLVTASWSGVCKLWSVPDSTLLGTLKGHEDRVSDVRFHPHAGVSLGGSLSLATAGVDGTLRFWSTKQLEESAKEDKKMDMEGEEEIKVPSIRPLTTLKGHTDRLSRIEFHPSGQYIASTSYDATWRLWDLTLQKELLSQDGHAVGLYGLAFQGDGSVLATGDVGGVCILWDLRTGKSICTLDGHVDNILTMDFSSNGHQFASGSCDNSLRIWDLRKRKGIYTILAHSKLISNVRYSPKGSDFLLSSSYDETVKIWSARDYQLIKTLKGHEGRVMRVEMSDDGQMVASTSFDRTWKLWMKDED</sequence>
<feature type="repeat" description="WD" evidence="3">
    <location>
        <begin position="254"/>
        <end position="302"/>
    </location>
</feature>
<dbReference type="InterPro" id="IPR036322">
    <property type="entry name" value="WD40_repeat_dom_sf"/>
</dbReference>
<dbReference type="EMBL" id="HBEM01001095">
    <property type="protein sequence ID" value="CAD8429539.1"/>
    <property type="molecule type" value="Transcribed_RNA"/>
</dbReference>
<dbReference type="GO" id="GO:0046540">
    <property type="term" value="C:U4/U6 x U5 tri-snRNP complex"/>
    <property type="evidence" value="ECO:0007669"/>
    <property type="project" value="TreeGrafter"/>
</dbReference>
<dbReference type="GO" id="GO:0017070">
    <property type="term" value="F:U6 snRNA binding"/>
    <property type="evidence" value="ECO:0007669"/>
    <property type="project" value="TreeGrafter"/>
</dbReference>
<dbReference type="GO" id="GO:0000398">
    <property type="term" value="P:mRNA splicing, via spliceosome"/>
    <property type="evidence" value="ECO:0007669"/>
    <property type="project" value="TreeGrafter"/>
</dbReference>
<dbReference type="SMART" id="SM00500">
    <property type="entry name" value="SFM"/>
    <property type="match status" value="1"/>
</dbReference>
<dbReference type="InterPro" id="IPR020472">
    <property type="entry name" value="WD40_PAC1"/>
</dbReference>
<dbReference type="Pfam" id="PF08799">
    <property type="entry name" value="PRP4"/>
    <property type="match status" value="1"/>
</dbReference>
<dbReference type="SMART" id="SM00320">
    <property type="entry name" value="WD40"/>
    <property type="match status" value="7"/>
</dbReference>
<feature type="repeat" description="WD" evidence="3">
    <location>
        <begin position="452"/>
        <end position="494"/>
    </location>
</feature>
<dbReference type="AlphaFoldDB" id="A0A7S0GPW7"/>
<gene>
    <name evidence="5" type="ORF">LAMO00422_LOCUS793</name>
</gene>
<dbReference type="InterPro" id="IPR014906">
    <property type="entry name" value="PRP4-like"/>
</dbReference>
<feature type="repeat" description="WD" evidence="3">
    <location>
        <begin position="326"/>
        <end position="367"/>
    </location>
</feature>
<reference evidence="5" key="1">
    <citation type="submission" date="2021-01" db="EMBL/GenBank/DDBJ databases">
        <authorList>
            <person name="Corre E."/>
            <person name="Pelletier E."/>
            <person name="Niang G."/>
            <person name="Scheremetjew M."/>
            <person name="Finn R."/>
            <person name="Kale V."/>
            <person name="Holt S."/>
            <person name="Cochrane G."/>
            <person name="Meng A."/>
            <person name="Brown T."/>
            <person name="Cohen L."/>
        </authorList>
    </citation>
    <scope>NUCLEOTIDE SEQUENCE</scope>
    <source>
        <strain evidence="5">CCMP2058</strain>
    </source>
</reference>
<evidence type="ECO:0000313" key="5">
    <source>
        <dbReference type="EMBL" id="CAD8429539.1"/>
    </source>
</evidence>
<accession>A0A7S0GPW7</accession>
<keyword evidence="1 3" id="KW-0853">WD repeat</keyword>
<evidence type="ECO:0000256" key="3">
    <source>
        <dbReference type="PROSITE-ProRule" id="PRU00221"/>
    </source>
</evidence>
<evidence type="ECO:0000256" key="2">
    <source>
        <dbReference type="ARBA" id="ARBA00022737"/>
    </source>
</evidence>
<dbReference type="SUPFAM" id="SSF50978">
    <property type="entry name" value="WD40 repeat-like"/>
    <property type="match status" value="1"/>
</dbReference>
<dbReference type="PROSITE" id="PS00678">
    <property type="entry name" value="WD_REPEATS_1"/>
    <property type="match status" value="1"/>
</dbReference>
<dbReference type="InterPro" id="IPR036285">
    <property type="entry name" value="PRP4-like_sf"/>
</dbReference>
<name>A0A7S0GPW7_9EUKA</name>
<dbReference type="PRINTS" id="PR00320">
    <property type="entry name" value="GPROTEINBRPT"/>
</dbReference>
<dbReference type="Pfam" id="PF00400">
    <property type="entry name" value="WD40"/>
    <property type="match status" value="7"/>
</dbReference>
<feature type="repeat" description="WD" evidence="3">
    <location>
        <begin position="495"/>
        <end position="531"/>
    </location>
</feature>
<evidence type="ECO:0000256" key="1">
    <source>
        <dbReference type="ARBA" id="ARBA00022574"/>
    </source>
</evidence>
<dbReference type="PROSITE" id="PS50082">
    <property type="entry name" value="WD_REPEATS_2"/>
    <property type="match status" value="6"/>
</dbReference>
<dbReference type="FunFam" id="2.130.10.10:FF:000411">
    <property type="entry name" value="U4/U6 small nuclear ribonucleoprotein Prp4"/>
    <property type="match status" value="1"/>
</dbReference>
<dbReference type="CDD" id="cd00200">
    <property type="entry name" value="WD40"/>
    <property type="match status" value="1"/>
</dbReference>
<feature type="domain" description="Pre-mRNA processing factor 4 (PRP4)-like" evidence="4">
    <location>
        <begin position="71"/>
        <end position="122"/>
    </location>
</feature>
<dbReference type="GO" id="GO:0030621">
    <property type="term" value="F:U4 snRNA binding"/>
    <property type="evidence" value="ECO:0007669"/>
    <property type="project" value="TreeGrafter"/>
</dbReference>
<evidence type="ECO:0000259" key="4">
    <source>
        <dbReference type="SMART" id="SM00500"/>
    </source>
</evidence>
<protein>
    <recommendedName>
        <fullName evidence="4">Pre-mRNA processing factor 4 (PRP4)-like domain-containing protein</fullName>
    </recommendedName>
</protein>
<dbReference type="PROSITE" id="PS50294">
    <property type="entry name" value="WD_REPEATS_REGION"/>
    <property type="match status" value="5"/>
</dbReference>
<dbReference type="Gene3D" id="4.10.280.110">
    <property type="entry name" value="Pre-mRNA processing factor 4 domain"/>
    <property type="match status" value="1"/>
</dbReference>
<feature type="repeat" description="WD" evidence="3">
    <location>
        <begin position="410"/>
        <end position="451"/>
    </location>
</feature>
<dbReference type="Gene3D" id="2.130.10.10">
    <property type="entry name" value="YVTN repeat-like/Quinoprotein amine dehydrogenase"/>
    <property type="match status" value="3"/>
</dbReference>
<feature type="repeat" description="WD" evidence="3">
    <location>
        <begin position="368"/>
        <end position="409"/>
    </location>
</feature>
<keyword evidence="2" id="KW-0677">Repeat</keyword>
<dbReference type="InterPro" id="IPR019775">
    <property type="entry name" value="WD40_repeat_CS"/>
</dbReference>
<dbReference type="InterPro" id="IPR001680">
    <property type="entry name" value="WD40_rpt"/>
</dbReference>
<dbReference type="SUPFAM" id="SSF158230">
    <property type="entry name" value="PRP4-like"/>
    <property type="match status" value="1"/>
</dbReference>